<reference evidence="1 2" key="1">
    <citation type="journal article" date="2019" name="Nat. Ecol. Evol.">
        <title>Megaphylogeny resolves global patterns of mushroom evolution.</title>
        <authorList>
            <person name="Varga T."/>
            <person name="Krizsan K."/>
            <person name="Foldi C."/>
            <person name="Dima B."/>
            <person name="Sanchez-Garcia M."/>
            <person name="Sanchez-Ramirez S."/>
            <person name="Szollosi G.J."/>
            <person name="Szarkandi J.G."/>
            <person name="Papp V."/>
            <person name="Albert L."/>
            <person name="Andreopoulos W."/>
            <person name="Angelini C."/>
            <person name="Antonin V."/>
            <person name="Barry K.W."/>
            <person name="Bougher N.L."/>
            <person name="Buchanan P."/>
            <person name="Buyck B."/>
            <person name="Bense V."/>
            <person name="Catcheside P."/>
            <person name="Chovatia M."/>
            <person name="Cooper J."/>
            <person name="Damon W."/>
            <person name="Desjardin D."/>
            <person name="Finy P."/>
            <person name="Geml J."/>
            <person name="Haridas S."/>
            <person name="Hughes K."/>
            <person name="Justo A."/>
            <person name="Karasinski D."/>
            <person name="Kautmanova I."/>
            <person name="Kiss B."/>
            <person name="Kocsube S."/>
            <person name="Kotiranta H."/>
            <person name="LaButti K.M."/>
            <person name="Lechner B.E."/>
            <person name="Liimatainen K."/>
            <person name="Lipzen A."/>
            <person name="Lukacs Z."/>
            <person name="Mihaltcheva S."/>
            <person name="Morgado L.N."/>
            <person name="Niskanen T."/>
            <person name="Noordeloos M.E."/>
            <person name="Ohm R.A."/>
            <person name="Ortiz-Santana B."/>
            <person name="Ovrebo C."/>
            <person name="Racz N."/>
            <person name="Riley R."/>
            <person name="Savchenko A."/>
            <person name="Shiryaev A."/>
            <person name="Soop K."/>
            <person name="Spirin V."/>
            <person name="Szebenyi C."/>
            <person name="Tomsovsky M."/>
            <person name="Tulloss R.E."/>
            <person name="Uehling J."/>
            <person name="Grigoriev I.V."/>
            <person name="Vagvolgyi C."/>
            <person name="Papp T."/>
            <person name="Martin F.M."/>
            <person name="Miettinen O."/>
            <person name="Hibbett D.S."/>
            <person name="Nagy L.G."/>
        </authorList>
    </citation>
    <scope>NUCLEOTIDE SEQUENCE [LARGE SCALE GENOMIC DNA]</scope>
    <source>
        <strain evidence="1 2">HHB13444</strain>
    </source>
</reference>
<gene>
    <name evidence="1" type="ORF">K466DRAFT_45226</name>
</gene>
<sequence>MPFRLWRSTETVNGPSCSKRPTSTLFMYPFHIIYAKSRRTTRLPPHLRRQNHVVPSRGAVRYDEVNSVRPTTIIDDTILQVAHARISPHLCVVESQHTHPRPSPLSALAIRGYDHQQTSLVLRVILHRGAPIGVAARLWPHYVHTSAGRSYRSFDSPE</sequence>
<proteinExistence type="predicted"/>
<evidence type="ECO:0000313" key="1">
    <source>
        <dbReference type="EMBL" id="TFK89029.1"/>
    </source>
</evidence>
<evidence type="ECO:0000313" key="2">
    <source>
        <dbReference type="Proteomes" id="UP000308197"/>
    </source>
</evidence>
<dbReference type="Proteomes" id="UP000308197">
    <property type="component" value="Unassembled WGS sequence"/>
</dbReference>
<organism evidence="1 2">
    <name type="scientific">Polyporus arcularius HHB13444</name>
    <dbReference type="NCBI Taxonomy" id="1314778"/>
    <lineage>
        <taxon>Eukaryota</taxon>
        <taxon>Fungi</taxon>
        <taxon>Dikarya</taxon>
        <taxon>Basidiomycota</taxon>
        <taxon>Agaricomycotina</taxon>
        <taxon>Agaricomycetes</taxon>
        <taxon>Polyporales</taxon>
        <taxon>Polyporaceae</taxon>
        <taxon>Polyporus</taxon>
    </lineage>
</organism>
<protein>
    <submittedName>
        <fullName evidence="1">Uncharacterized protein</fullName>
    </submittedName>
</protein>
<dbReference type="InParanoid" id="A0A5C3PJF2"/>
<keyword evidence="2" id="KW-1185">Reference proteome</keyword>
<accession>A0A5C3PJF2</accession>
<dbReference type="EMBL" id="ML211090">
    <property type="protein sequence ID" value="TFK89029.1"/>
    <property type="molecule type" value="Genomic_DNA"/>
</dbReference>
<dbReference type="AlphaFoldDB" id="A0A5C3PJF2"/>
<name>A0A5C3PJF2_9APHY</name>